<reference evidence="2 3" key="1">
    <citation type="journal article" date="2019" name="Sci. Rep.">
        <title>Orb-weaving spider Araneus ventricosus genome elucidates the spidroin gene catalogue.</title>
        <authorList>
            <person name="Kono N."/>
            <person name="Nakamura H."/>
            <person name="Ohtoshi R."/>
            <person name="Moran D.A.P."/>
            <person name="Shinohara A."/>
            <person name="Yoshida Y."/>
            <person name="Fujiwara M."/>
            <person name="Mori M."/>
            <person name="Tomita M."/>
            <person name="Arakawa K."/>
        </authorList>
    </citation>
    <scope>NUCLEOTIDE SEQUENCE [LARGE SCALE GENOMIC DNA]</scope>
</reference>
<evidence type="ECO:0008006" key="4">
    <source>
        <dbReference type="Google" id="ProtNLM"/>
    </source>
</evidence>
<dbReference type="OrthoDB" id="8122262at2759"/>
<dbReference type="Proteomes" id="UP000499080">
    <property type="component" value="Unassembled WGS sequence"/>
</dbReference>
<keyword evidence="1" id="KW-0472">Membrane</keyword>
<evidence type="ECO:0000313" key="2">
    <source>
        <dbReference type="EMBL" id="GBM89875.1"/>
    </source>
</evidence>
<keyword evidence="1" id="KW-0812">Transmembrane</keyword>
<keyword evidence="1" id="KW-1133">Transmembrane helix</keyword>
<name>A0A4Y2JIZ6_ARAVE</name>
<proteinExistence type="predicted"/>
<dbReference type="AlphaFoldDB" id="A0A4Y2JIZ6"/>
<gene>
    <name evidence="2" type="ORF">AVEN_37662_1</name>
</gene>
<feature type="transmembrane region" description="Helical" evidence="1">
    <location>
        <begin position="15"/>
        <end position="42"/>
    </location>
</feature>
<protein>
    <recommendedName>
        <fullName evidence="4">Tc1-like transposase DDE domain-containing protein</fullName>
    </recommendedName>
</protein>
<evidence type="ECO:0000313" key="3">
    <source>
        <dbReference type="Proteomes" id="UP000499080"/>
    </source>
</evidence>
<sequence>MNWPPYSPDLTTCDYFLWCILYFLWCILYFLWCILYFLWCILKDIVFRNKLSTLEELEEFICETWVFNSVDPLQRVSENFILRMRHLVLHIINQLRCDCNGCFQRTFYSFLLGLRTEDTAYGATYR</sequence>
<organism evidence="2 3">
    <name type="scientific">Araneus ventricosus</name>
    <name type="common">Orbweaver spider</name>
    <name type="synonym">Epeira ventricosa</name>
    <dbReference type="NCBI Taxonomy" id="182803"/>
    <lineage>
        <taxon>Eukaryota</taxon>
        <taxon>Metazoa</taxon>
        <taxon>Ecdysozoa</taxon>
        <taxon>Arthropoda</taxon>
        <taxon>Chelicerata</taxon>
        <taxon>Arachnida</taxon>
        <taxon>Araneae</taxon>
        <taxon>Araneomorphae</taxon>
        <taxon>Entelegynae</taxon>
        <taxon>Araneoidea</taxon>
        <taxon>Araneidae</taxon>
        <taxon>Araneus</taxon>
    </lineage>
</organism>
<accession>A0A4Y2JIZ6</accession>
<evidence type="ECO:0000256" key="1">
    <source>
        <dbReference type="SAM" id="Phobius"/>
    </source>
</evidence>
<keyword evidence="3" id="KW-1185">Reference proteome</keyword>
<comment type="caution">
    <text evidence="2">The sequence shown here is derived from an EMBL/GenBank/DDBJ whole genome shotgun (WGS) entry which is preliminary data.</text>
</comment>
<dbReference type="EMBL" id="BGPR01190497">
    <property type="protein sequence ID" value="GBM89875.1"/>
    <property type="molecule type" value="Genomic_DNA"/>
</dbReference>